<keyword evidence="1 11" id="KW-0004">4Fe-4S</keyword>
<dbReference type="PANTHER" id="PTHR11472">
    <property type="entry name" value="DNA REPAIR DEAD HELICASE RAD3/XP-D SUBFAMILY MEMBER"/>
    <property type="match status" value="1"/>
</dbReference>
<keyword evidence="15" id="KW-1185">Reference proteome</keyword>
<comment type="similarity">
    <text evidence="11">Belongs to the helicase family. DinG subfamily. Type 1 sub-subfamily.</text>
</comment>
<dbReference type="InterPro" id="IPR014013">
    <property type="entry name" value="Helic_SF1/SF2_ATP-bd_DinG/Rad3"/>
</dbReference>
<dbReference type="Pfam" id="PF06733">
    <property type="entry name" value="DEAD_2"/>
    <property type="match status" value="1"/>
</dbReference>
<evidence type="ECO:0000256" key="4">
    <source>
        <dbReference type="ARBA" id="ARBA00022801"/>
    </source>
</evidence>
<dbReference type="PANTHER" id="PTHR11472:SF59">
    <property type="entry name" value="ATP-DEPENDENT DNA HELICASE DING"/>
    <property type="match status" value="1"/>
</dbReference>
<feature type="binding site" evidence="11">
    <location>
        <position position="217"/>
    </location>
    <ligand>
        <name>[4Fe-4S] cluster</name>
        <dbReference type="ChEBI" id="CHEBI:49883"/>
    </ligand>
</feature>
<dbReference type="EMBL" id="JAQSIO010000003">
    <property type="protein sequence ID" value="MDD0815192.1"/>
    <property type="molecule type" value="Genomic_DNA"/>
</dbReference>
<gene>
    <name evidence="11 14" type="primary">dinG</name>
    <name evidence="14" type="ORF">PSQ39_11175</name>
</gene>
<evidence type="ECO:0000256" key="2">
    <source>
        <dbReference type="ARBA" id="ARBA00022723"/>
    </source>
</evidence>
<feature type="region of interest" description="Disordered" evidence="12">
    <location>
        <begin position="146"/>
        <end position="167"/>
    </location>
</feature>
<dbReference type="NCBIfam" id="NF008729">
    <property type="entry name" value="PRK11747.1"/>
    <property type="match status" value="1"/>
</dbReference>
<feature type="binding site" evidence="11">
    <location>
        <position position="222"/>
    </location>
    <ligand>
        <name>[4Fe-4S] cluster</name>
        <dbReference type="ChEBI" id="CHEBI:49883"/>
    </ligand>
</feature>
<evidence type="ECO:0000256" key="11">
    <source>
        <dbReference type="HAMAP-Rule" id="MF_02205"/>
    </source>
</evidence>
<evidence type="ECO:0000313" key="14">
    <source>
        <dbReference type="EMBL" id="MDD0815192.1"/>
    </source>
</evidence>
<proteinExistence type="inferred from homology"/>
<name>A0ABT5MH10_9BURK</name>
<keyword evidence="6 11" id="KW-0067">ATP-binding</keyword>
<evidence type="ECO:0000256" key="3">
    <source>
        <dbReference type="ARBA" id="ARBA00022741"/>
    </source>
</evidence>
<evidence type="ECO:0000256" key="5">
    <source>
        <dbReference type="ARBA" id="ARBA00022806"/>
    </source>
</evidence>
<keyword evidence="9 11" id="KW-0238">DNA-binding</keyword>
<accession>A0ABT5MH10</accession>
<evidence type="ECO:0000256" key="12">
    <source>
        <dbReference type="SAM" id="MobiDB-lite"/>
    </source>
</evidence>
<protein>
    <recommendedName>
        <fullName evidence="11">ATP-dependent DNA helicase DinG</fullName>
        <ecNumber evidence="11">5.6.2.3</ecNumber>
    </recommendedName>
    <alternativeName>
        <fullName evidence="11">DNA 5'-3' helicase DinG</fullName>
    </alternativeName>
</protein>
<reference evidence="14 15" key="1">
    <citation type="submission" date="2023-02" db="EMBL/GenBank/DDBJ databases">
        <title>Bacterial whole genome sequence for Curvibacter sp. HBC28.</title>
        <authorList>
            <person name="Le V."/>
            <person name="Ko S.-R."/>
            <person name="Ahn C.-Y."/>
            <person name="Oh H.-M."/>
        </authorList>
    </citation>
    <scope>NUCLEOTIDE SEQUENCE [LARGE SCALE GENOMIC DNA]</scope>
    <source>
        <strain evidence="14 15">HBC28</strain>
    </source>
</reference>
<dbReference type="HAMAP" id="MF_02205">
    <property type="entry name" value="DinG_proteobact"/>
    <property type="match status" value="1"/>
</dbReference>
<dbReference type="RefSeq" id="WP_273926846.1">
    <property type="nucleotide sequence ID" value="NZ_JAQSIO010000003.1"/>
</dbReference>
<keyword evidence="3 11" id="KW-0547">Nucleotide-binding</keyword>
<evidence type="ECO:0000259" key="13">
    <source>
        <dbReference type="PROSITE" id="PS51193"/>
    </source>
</evidence>
<evidence type="ECO:0000256" key="9">
    <source>
        <dbReference type="ARBA" id="ARBA00023125"/>
    </source>
</evidence>
<feature type="binding site" evidence="11">
    <location>
        <position position="129"/>
    </location>
    <ligand>
        <name>[4Fe-4S] cluster</name>
        <dbReference type="ChEBI" id="CHEBI:49883"/>
    </ligand>
</feature>
<dbReference type="InterPro" id="IPR027417">
    <property type="entry name" value="P-loop_NTPase"/>
</dbReference>
<dbReference type="InterPro" id="IPR045028">
    <property type="entry name" value="DinG/Rad3-like"/>
</dbReference>
<evidence type="ECO:0000256" key="1">
    <source>
        <dbReference type="ARBA" id="ARBA00022485"/>
    </source>
</evidence>
<dbReference type="PROSITE" id="PS51193">
    <property type="entry name" value="HELICASE_ATP_BIND_2"/>
    <property type="match status" value="1"/>
</dbReference>
<dbReference type="Proteomes" id="UP001528672">
    <property type="component" value="Unassembled WGS sequence"/>
</dbReference>
<dbReference type="InterPro" id="IPR010614">
    <property type="entry name" value="RAD3-like_helicase_DEAD"/>
</dbReference>
<evidence type="ECO:0000256" key="10">
    <source>
        <dbReference type="ARBA" id="ARBA00023235"/>
    </source>
</evidence>
<dbReference type="GO" id="GO:0003678">
    <property type="term" value="F:DNA helicase activity"/>
    <property type="evidence" value="ECO:0007669"/>
    <property type="project" value="UniProtKB-EC"/>
</dbReference>
<keyword evidence="7 11" id="KW-0408">Iron</keyword>
<keyword evidence="8 11" id="KW-0411">Iron-sulfur</keyword>
<evidence type="ECO:0000256" key="6">
    <source>
        <dbReference type="ARBA" id="ARBA00022840"/>
    </source>
</evidence>
<dbReference type="InterPro" id="IPR006555">
    <property type="entry name" value="ATP-dep_Helicase_C"/>
</dbReference>
<comment type="caution">
    <text evidence="14">The sequence shown here is derived from an EMBL/GenBank/DDBJ whole genome shotgun (WGS) entry which is preliminary data.</text>
</comment>
<keyword evidence="4 11" id="KW-0378">Hydrolase</keyword>
<keyword evidence="2 11" id="KW-0479">Metal-binding</keyword>
<comment type="cofactor">
    <cofactor evidence="11">
        <name>[4Fe-4S] cluster</name>
        <dbReference type="ChEBI" id="CHEBI:49883"/>
    </cofactor>
    <text evidence="11">Binds 1 [4Fe-4S] cluster.</text>
</comment>
<keyword evidence="5 11" id="KW-0347">Helicase</keyword>
<dbReference type="Pfam" id="PF13307">
    <property type="entry name" value="Helicase_C_2"/>
    <property type="match status" value="1"/>
</dbReference>
<feature type="compositionally biased region" description="Gly residues" evidence="12">
    <location>
        <begin position="156"/>
        <end position="166"/>
    </location>
</feature>
<dbReference type="Gene3D" id="3.40.50.300">
    <property type="entry name" value="P-loop containing nucleotide triphosphate hydrolases"/>
    <property type="match status" value="2"/>
</dbReference>
<organism evidence="14 15">
    <name type="scientific">Curvibacter microcysteis</name>
    <dbReference type="NCBI Taxonomy" id="3026419"/>
    <lineage>
        <taxon>Bacteria</taxon>
        <taxon>Pseudomonadati</taxon>
        <taxon>Pseudomonadota</taxon>
        <taxon>Betaproteobacteria</taxon>
        <taxon>Burkholderiales</taxon>
        <taxon>Comamonadaceae</taxon>
        <taxon>Curvibacter</taxon>
    </lineage>
</organism>
<feature type="domain" description="Helicase ATP-binding" evidence="13">
    <location>
        <begin position="16"/>
        <end position="312"/>
    </location>
</feature>
<keyword evidence="10 11" id="KW-0413">Isomerase</keyword>
<dbReference type="SUPFAM" id="SSF52540">
    <property type="entry name" value="P-loop containing nucleoside triphosphate hydrolases"/>
    <property type="match status" value="1"/>
</dbReference>
<evidence type="ECO:0000256" key="7">
    <source>
        <dbReference type="ARBA" id="ARBA00023004"/>
    </source>
</evidence>
<comment type="catalytic activity">
    <reaction evidence="11">
        <text>ATP + H2O = ADP + phosphate + H(+)</text>
        <dbReference type="Rhea" id="RHEA:13065"/>
        <dbReference type="ChEBI" id="CHEBI:15377"/>
        <dbReference type="ChEBI" id="CHEBI:15378"/>
        <dbReference type="ChEBI" id="CHEBI:30616"/>
        <dbReference type="ChEBI" id="CHEBI:43474"/>
        <dbReference type="ChEBI" id="CHEBI:456216"/>
        <dbReference type="EC" id="5.6.2.3"/>
    </reaction>
</comment>
<evidence type="ECO:0000313" key="15">
    <source>
        <dbReference type="Proteomes" id="UP001528672"/>
    </source>
</evidence>
<comment type="function">
    <text evidence="11">DNA-dependent ATPase and 5'-3' DNA helicase. Unwinds D-loops, R-loops, forked DNA and G-quadruplex DNA.</text>
</comment>
<evidence type="ECO:0000256" key="8">
    <source>
        <dbReference type="ARBA" id="ARBA00023014"/>
    </source>
</evidence>
<feature type="binding site" evidence="11">
    <location>
        <position position="228"/>
    </location>
    <ligand>
        <name>[4Fe-4S] cluster</name>
        <dbReference type="ChEBI" id="CHEBI:49883"/>
    </ligand>
</feature>
<dbReference type="InterPro" id="IPR039000">
    <property type="entry name" value="DinG_proteobact"/>
</dbReference>
<dbReference type="GO" id="GO:0016787">
    <property type="term" value="F:hydrolase activity"/>
    <property type="evidence" value="ECO:0007669"/>
    <property type="project" value="UniProtKB-KW"/>
</dbReference>
<dbReference type="SMART" id="SM00491">
    <property type="entry name" value="HELICc2"/>
    <property type="match status" value="1"/>
</dbReference>
<sequence>MSPLDIQTRALAAFDHVVNSPVGFRAREGQRHMAELVAQTFSTPTLGKCEEEPERAFAVIEAGTGVGKSIAYAAPAIAAALARKTRVIISTATVALQEQLVHKDLPLLSTLMPEPFTHALAKGRGRYVCKYKLQRWVNGEAEPDLFADEMPTQGSTGAGGQSGAVGSGRAPTEYQLLFYRQMATELKEHRWNGDRDTLAVPPTPEMWRPVAAEASSCTAKHCPDYQDCTYFDQRKALAASQVIVANHDLLLATINGNTLPDLSDCLLVLDEGHHLPSVALNHFQESTDLTRLRWVEQLALRARKTAEMLDLDCAVELGGQGSALKQHLQEAAQQALALYRPRGLTEEPVELLPIGPLPAMLSQPVSEVLTLSAALLKNLQNISNALRTQMKERPEDARELSTHYVQLGVLAPKLEAVQSWAALMLLESEVPAARWFTFGQYGEFMSITASASPIQPASALRHKLWGKARAVVITSATLTSCGNFDFFLNETGLRGLDNVSTRVVSSPFDFARQGHLVAVETQADPKRAADFNQAMCKELMSDLAQVEAGALVLFTSRDQMRTAVDSLSGSLRHRVVVQNDLPRQTLLQRHRDRVERGEASIIFGMQSFGEGLDLPGALCESVFICKLPFAPPSDPVSSARSQWLRSKGRDPFMELVVPAVSIRLAQWVGRAIRSETDQAHVYCYDRRLIQTSFGQRLLAGLPPFKRQRRNPQGQVFDL</sequence>
<dbReference type="EC" id="5.6.2.3" evidence="11"/>